<sequence>MSSTVILGSGIIGLSIAYYLADHQPGSTIHLVDPSPELFASASGYAGGFLARDWFSPDSASLGALSFDEHRTLAEEHGGREKWGWSTSTTFSHAAAPVKKGKKDAGWLQDGGSRAEVVEAVENPSNGPPWLRREHGDDVQIIGDPETTGQVDPLRLCHFLLEECKSAGVRVHHPATVLSIHTDLRDELSSVRIGETTSSTETDVPCTRLIIAAGAWSPRVFSQLFPGTSLQVPISSLAGYSLVVKPKPSPPESSSGNVKATTACHAIFSTDGAGFSPELFSRGGGNVYVAGLNSPSTPLPSLPGQAPISAEAIAKLKSAATRIITNSNDSGTDLEVVREGLCFRPVTDSGAPILTRIPDDQLGGVATRTGAEGGVFLAAGYGPWGISLSLGTGKVMAELMQGRKLSADISRLGLTTYHGFDDGDDDQAAMTSLRWKRRLLQNFLGKYFCPRSLERNGSKS</sequence>
<dbReference type="Pfam" id="PF01266">
    <property type="entry name" value="DAO"/>
    <property type="match status" value="1"/>
</dbReference>
<dbReference type="Gene3D" id="3.50.50.60">
    <property type="entry name" value="FAD/NAD(P)-binding domain"/>
    <property type="match status" value="1"/>
</dbReference>
<evidence type="ECO:0000313" key="3">
    <source>
        <dbReference type="Proteomes" id="UP000830671"/>
    </source>
</evidence>
<dbReference type="SUPFAM" id="SSF51971">
    <property type="entry name" value="Nucleotide-binding domain"/>
    <property type="match status" value="1"/>
</dbReference>
<dbReference type="AlphaFoldDB" id="A0A9Q8SUS9"/>
<feature type="domain" description="FAD dependent oxidoreductase" evidence="1">
    <location>
        <begin position="5"/>
        <end position="399"/>
    </location>
</feature>
<proteinExistence type="predicted"/>
<dbReference type="EMBL" id="CP019476">
    <property type="protein sequence ID" value="UQC83455.1"/>
    <property type="molecule type" value="Genomic_DNA"/>
</dbReference>
<dbReference type="Gene3D" id="3.30.9.10">
    <property type="entry name" value="D-Amino Acid Oxidase, subunit A, domain 2"/>
    <property type="match status" value="1"/>
</dbReference>
<name>A0A9Q8SUS9_9PEZI</name>
<dbReference type="PANTHER" id="PTHR13847">
    <property type="entry name" value="SARCOSINE DEHYDROGENASE-RELATED"/>
    <property type="match status" value="1"/>
</dbReference>
<gene>
    <name evidence="2" type="ORF">CLUP02_08950</name>
</gene>
<dbReference type="GO" id="GO:0005770">
    <property type="term" value="C:late endosome"/>
    <property type="evidence" value="ECO:0007669"/>
    <property type="project" value="TreeGrafter"/>
</dbReference>
<evidence type="ECO:0000259" key="1">
    <source>
        <dbReference type="Pfam" id="PF01266"/>
    </source>
</evidence>
<dbReference type="InterPro" id="IPR006076">
    <property type="entry name" value="FAD-dep_OxRdtase"/>
</dbReference>
<organism evidence="2 3">
    <name type="scientific">Colletotrichum lupini</name>
    <dbReference type="NCBI Taxonomy" id="145971"/>
    <lineage>
        <taxon>Eukaryota</taxon>
        <taxon>Fungi</taxon>
        <taxon>Dikarya</taxon>
        <taxon>Ascomycota</taxon>
        <taxon>Pezizomycotina</taxon>
        <taxon>Sordariomycetes</taxon>
        <taxon>Hypocreomycetidae</taxon>
        <taxon>Glomerellales</taxon>
        <taxon>Glomerellaceae</taxon>
        <taxon>Colletotrichum</taxon>
        <taxon>Colletotrichum acutatum species complex</taxon>
    </lineage>
</organism>
<dbReference type="InterPro" id="IPR036188">
    <property type="entry name" value="FAD/NAD-bd_sf"/>
</dbReference>
<dbReference type="GO" id="GO:0005829">
    <property type="term" value="C:cytosol"/>
    <property type="evidence" value="ECO:0007669"/>
    <property type="project" value="GOC"/>
</dbReference>
<dbReference type="GO" id="GO:0042147">
    <property type="term" value="P:retrograde transport, endosome to Golgi"/>
    <property type="evidence" value="ECO:0007669"/>
    <property type="project" value="TreeGrafter"/>
</dbReference>
<accession>A0A9Q8SUS9</accession>
<keyword evidence="3" id="KW-1185">Reference proteome</keyword>
<evidence type="ECO:0000313" key="2">
    <source>
        <dbReference type="EMBL" id="UQC83455.1"/>
    </source>
</evidence>
<dbReference type="KEGG" id="clup:CLUP02_08950"/>
<dbReference type="PANTHER" id="PTHR13847:SF185">
    <property type="entry name" value="FAD DEPENDENT OXIDOREDUCTASE SUPERFAMILY (AFU_ORTHOLOGUE AFUA_3G02360)"/>
    <property type="match status" value="1"/>
</dbReference>
<dbReference type="Proteomes" id="UP000830671">
    <property type="component" value="Chromosome 4"/>
</dbReference>
<dbReference type="GeneID" id="73342941"/>
<dbReference type="RefSeq" id="XP_049145074.1">
    <property type="nucleotide sequence ID" value="XM_049287931.1"/>
</dbReference>
<reference evidence="2" key="1">
    <citation type="journal article" date="2021" name="Mol. Plant Microbe Interact.">
        <title>Complete Genome Sequence of the Plant-Pathogenic Fungus Colletotrichum lupini.</title>
        <authorList>
            <person name="Baroncelli R."/>
            <person name="Pensec F."/>
            <person name="Da Lio D."/>
            <person name="Boufleur T."/>
            <person name="Vicente I."/>
            <person name="Sarrocco S."/>
            <person name="Picot A."/>
            <person name="Baraldi E."/>
            <person name="Sukno S."/>
            <person name="Thon M."/>
            <person name="Le Floch G."/>
        </authorList>
    </citation>
    <scope>NUCLEOTIDE SEQUENCE</scope>
    <source>
        <strain evidence="2">IMI 504893</strain>
    </source>
</reference>
<protein>
    <submittedName>
        <fullName evidence="2">FAD dependent oxidoreductase superfamily</fullName>
    </submittedName>
</protein>